<protein>
    <recommendedName>
        <fullName evidence="4">transaldolase</fullName>
        <ecNumber evidence="4">2.2.1.2</ecNumber>
    </recommendedName>
</protein>
<dbReference type="OrthoDB" id="9809101at2"/>
<dbReference type="InterPro" id="IPR013785">
    <property type="entry name" value="Aldolase_TIM"/>
</dbReference>
<dbReference type="UniPathway" id="UPA00115">
    <property type="reaction ID" value="UER00414"/>
</dbReference>
<dbReference type="GO" id="GO:0004801">
    <property type="term" value="F:transaldolase activity"/>
    <property type="evidence" value="ECO:0007669"/>
    <property type="project" value="UniProtKB-EC"/>
</dbReference>
<comment type="pathway">
    <text evidence="2">Carbohydrate degradation; pentose phosphate pathway; D-glyceraldehyde 3-phosphate and beta-D-fructose 6-phosphate from D-ribose 5-phosphate and D-xylulose 5-phosphate (non-oxidative stage): step 2/3.</text>
</comment>
<dbReference type="EMBL" id="CP003315">
    <property type="protein sequence ID" value="AFA41012.1"/>
    <property type="molecule type" value="Genomic_DNA"/>
</dbReference>
<name>H6Q4F2_WIGGL</name>
<accession>H6Q4F2</accession>
<dbReference type="SUPFAM" id="SSF51569">
    <property type="entry name" value="Aldolase"/>
    <property type="match status" value="1"/>
</dbReference>
<dbReference type="PANTHER" id="PTHR10683:SF18">
    <property type="entry name" value="TRANSALDOLASE"/>
    <property type="match status" value="1"/>
</dbReference>
<comment type="function">
    <text evidence="1">Transaldolase is important for the balance of metabolites in the pentose-phosphate pathway.</text>
</comment>
<dbReference type="InterPro" id="IPR018225">
    <property type="entry name" value="Transaldolase_AS"/>
</dbReference>
<evidence type="ECO:0000256" key="7">
    <source>
        <dbReference type="ARBA" id="ARBA00023270"/>
    </source>
</evidence>
<evidence type="ECO:0000313" key="10">
    <source>
        <dbReference type="Proteomes" id="UP000009061"/>
    </source>
</evidence>
<sequence>MNQLNNIKKFTNVVMDTGNLELIKKYLPKDVTTNPSLVYKEMTSYIYQEFIADAVSYANKQGGDKKTRLQNANDKLYVNVSKEILKLISGRVSIEIDIRLSFDYLALIERAKKIIFLCNQYGIEKNRVLIKLAATWEGIKAAEILEKSGINCNLTLIFSLIQARACAEAQVHLISPFIGRVCDWYFKNKKMQHKSLLYLDPGIKLAYKIYNFYKQRNYNTIIMGASFRNLKQIYALIGYDAITVAPIFFEQLSCMQKSNTILPHILPSLNKFKKLSESKFRWQYNYNAMAIEKLSEGIRLFFNDQKKIDNIFLKYL</sequence>
<dbReference type="Pfam" id="PF00923">
    <property type="entry name" value="TAL_FSA"/>
    <property type="match status" value="1"/>
</dbReference>
<dbReference type="GO" id="GO:0006098">
    <property type="term" value="P:pentose-phosphate shunt"/>
    <property type="evidence" value="ECO:0007669"/>
    <property type="project" value="UniProtKB-UniPathway"/>
</dbReference>
<dbReference type="eggNOG" id="COG0176">
    <property type="taxonomic scope" value="Bacteria"/>
</dbReference>
<dbReference type="GO" id="GO:0005829">
    <property type="term" value="C:cytosol"/>
    <property type="evidence" value="ECO:0007669"/>
    <property type="project" value="TreeGrafter"/>
</dbReference>
<evidence type="ECO:0000256" key="6">
    <source>
        <dbReference type="ARBA" id="ARBA00023126"/>
    </source>
</evidence>
<evidence type="ECO:0000256" key="8">
    <source>
        <dbReference type="ARBA" id="ARBA00048810"/>
    </source>
</evidence>
<dbReference type="InterPro" id="IPR004730">
    <property type="entry name" value="Transaldolase_1"/>
</dbReference>
<evidence type="ECO:0000256" key="1">
    <source>
        <dbReference type="ARBA" id="ARBA00003518"/>
    </source>
</evidence>
<keyword evidence="5" id="KW-0808">Transferase</keyword>
<dbReference type="PANTHER" id="PTHR10683">
    <property type="entry name" value="TRANSALDOLASE"/>
    <property type="match status" value="1"/>
</dbReference>
<dbReference type="CDD" id="cd00957">
    <property type="entry name" value="Transaldolase_TalAB"/>
    <property type="match status" value="1"/>
</dbReference>
<gene>
    <name evidence="9" type="primary">talA</name>
    <name evidence="9" type="ORF">WIGMOR_0164</name>
</gene>
<reference evidence="9 10" key="1">
    <citation type="journal article" date="2012" name="MBio">
        <title>Insight into the transmission biology and species-specific functional capabilities of tsetse (Diptera: glossinidae) obligate symbiont wigglesworthia.</title>
        <authorList>
            <person name="Rio R.V."/>
            <person name="Symula R.E."/>
            <person name="Wang J."/>
            <person name="Lohs C."/>
            <person name="Wu Y.N."/>
            <person name="Snyder A.K."/>
            <person name="Bjornson R.D."/>
            <person name="Oshima K."/>
            <person name="Biehl B.S."/>
            <person name="Perna N.T."/>
            <person name="Hattori M."/>
            <person name="Aksoy S."/>
        </authorList>
    </citation>
    <scope>NUCLEOTIDE SEQUENCE [LARGE SCALE GENOMIC DNA]</scope>
    <source>
        <strain evidence="9">WGM</strain>
    </source>
</reference>
<comment type="catalytic activity">
    <reaction evidence="8">
        <text>D-sedoheptulose 7-phosphate + D-glyceraldehyde 3-phosphate = D-erythrose 4-phosphate + beta-D-fructose 6-phosphate</text>
        <dbReference type="Rhea" id="RHEA:17053"/>
        <dbReference type="ChEBI" id="CHEBI:16897"/>
        <dbReference type="ChEBI" id="CHEBI:57483"/>
        <dbReference type="ChEBI" id="CHEBI:57634"/>
        <dbReference type="ChEBI" id="CHEBI:59776"/>
        <dbReference type="EC" id="2.2.1.2"/>
    </reaction>
</comment>
<keyword evidence="10" id="KW-1185">Reference proteome</keyword>
<evidence type="ECO:0000256" key="4">
    <source>
        <dbReference type="ARBA" id="ARBA00013151"/>
    </source>
</evidence>
<keyword evidence="7" id="KW-0704">Schiff base</keyword>
<dbReference type="RefSeq" id="WP_014353951.1">
    <property type="nucleotide sequence ID" value="NC_016893.1"/>
</dbReference>
<dbReference type="PROSITE" id="PS00958">
    <property type="entry name" value="TRANSALDOLASE_2"/>
    <property type="match status" value="1"/>
</dbReference>
<dbReference type="EC" id="2.2.1.2" evidence="4"/>
<dbReference type="Proteomes" id="UP000009061">
    <property type="component" value="Chromosome"/>
</dbReference>
<dbReference type="InterPro" id="IPR001585">
    <property type="entry name" value="TAL/FSA"/>
</dbReference>
<proteinExistence type="inferred from homology"/>
<dbReference type="AlphaFoldDB" id="H6Q4F2"/>
<evidence type="ECO:0000256" key="2">
    <source>
        <dbReference type="ARBA" id="ARBA00004857"/>
    </source>
</evidence>
<dbReference type="HOGENOM" id="CLU_047470_0_1_6"/>
<evidence type="ECO:0000256" key="3">
    <source>
        <dbReference type="ARBA" id="ARBA00008012"/>
    </source>
</evidence>
<dbReference type="GO" id="GO:0005975">
    <property type="term" value="P:carbohydrate metabolic process"/>
    <property type="evidence" value="ECO:0007669"/>
    <property type="project" value="InterPro"/>
</dbReference>
<evidence type="ECO:0000256" key="5">
    <source>
        <dbReference type="ARBA" id="ARBA00022679"/>
    </source>
</evidence>
<dbReference type="Gene3D" id="3.20.20.70">
    <property type="entry name" value="Aldolase class I"/>
    <property type="match status" value="1"/>
</dbReference>
<evidence type="ECO:0000313" key="9">
    <source>
        <dbReference type="EMBL" id="AFA41012.1"/>
    </source>
</evidence>
<dbReference type="PROSITE" id="PS01054">
    <property type="entry name" value="TRANSALDOLASE_1"/>
    <property type="match status" value="1"/>
</dbReference>
<dbReference type="KEGG" id="wgl:WIGMOR_0164"/>
<dbReference type="STRING" id="1142511.WIGMOR_0164"/>
<organism evidence="9 10">
    <name type="scientific">Wigglesworthia glossinidia endosymbiont of Glossina morsitans morsitans</name>
    <name type="common">Yale colony</name>
    <dbReference type="NCBI Taxonomy" id="1142511"/>
    <lineage>
        <taxon>Bacteria</taxon>
        <taxon>Pseudomonadati</taxon>
        <taxon>Pseudomonadota</taxon>
        <taxon>Gammaproteobacteria</taxon>
        <taxon>Enterobacterales</taxon>
        <taxon>Erwiniaceae</taxon>
        <taxon>Wigglesworthia</taxon>
    </lineage>
</organism>
<comment type="similarity">
    <text evidence="3">Belongs to the transaldolase family. Type 1 subfamily.</text>
</comment>
<keyword evidence="6" id="KW-0570">Pentose shunt</keyword>